<dbReference type="InterPro" id="IPR007694">
    <property type="entry name" value="DNA_helicase_DnaB-like_C"/>
</dbReference>
<dbReference type="GO" id="GO:0003678">
    <property type="term" value="F:DNA helicase activity"/>
    <property type="evidence" value="ECO:0007669"/>
    <property type="project" value="InterPro"/>
</dbReference>
<comment type="caution">
    <text evidence="2">The sequence shown here is derived from an EMBL/GenBank/DDBJ whole genome shotgun (WGS) entry which is preliminary data.</text>
</comment>
<sequence>MVTPAGPRDAGSLRPLDALLSETDEVLRRGAPAGARVWSTGFAALDTVLTGGFRSGELVLLGGPAGHGKTTLGVQLARNVVAAGSTALVFSYEHESHTLLERLISMEAAEGDPGEVAGVIDVRRALETALDGASLDALLGGLPGGSRAHAALVGYGDRLQIHESSGATTTLEQIRATVDRVTEATGQAPFVLLDYIQKLPVDRDGEDERITAAAEGLKDLALSARVPVVAISAADKDALAAGHRMRTHDLRGSSALAFEADVVLIVNDKVDIVSREHLVYDLGNIQRFRGWSVVSVEKNRHGKAHVELEFAKDFEHGRFHTEGQEVTERLIDDRVFVS</sequence>
<protein>
    <recommendedName>
        <fullName evidence="1">SF4 helicase domain-containing protein</fullName>
    </recommendedName>
</protein>
<organism evidence="2 3">
    <name type="scientific">Terrabacter aerolatus</name>
    <dbReference type="NCBI Taxonomy" id="422442"/>
    <lineage>
        <taxon>Bacteria</taxon>
        <taxon>Bacillati</taxon>
        <taxon>Actinomycetota</taxon>
        <taxon>Actinomycetes</taxon>
        <taxon>Micrococcales</taxon>
        <taxon>Intrasporangiaceae</taxon>
        <taxon>Terrabacter</taxon>
    </lineage>
</organism>
<dbReference type="SUPFAM" id="SSF52540">
    <property type="entry name" value="P-loop containing nucleoside triphosphate hydrolases"/>
    <property type="match status" value="1"/>
</dbReference>
<dbReference type="GO" id="GO:0005524">
    <property type="term" value="F:ATP binding"/>
    <property type="evidence" value="ECO:0007669"/>
    <property type="project" value="InterPro"/>
</dbReference>
<dbReference type="AlphaFoldDB" id="A0A512CY49"/>
<dbReference type="Pfam" id="PF03796">
    <property type="entry name" value="DnaB_C"/>
    <property type="match status" value="2"/>
</dbReference>
<proteinExistence type="predicted"/>
<evidence type="ECO:0000313" key="2">
    <source>
        <dbReference type="EMBL" id="GEO28940.1"/>
    </source>
</evidence>
<dbReference type="PROSITE" id="PS51199">
    <property type="entry name" value="SF4_HELICASE"/>
    <property type="match status" value="1"/>
</dbReference>
<evidence type="ECO:0000313" key="3">
    <source>
        <dbReference type="Proteomes" id="UP000321534"/>
    </source>
</evidence>
<keyword evidence="3" id="KW-1185">Reference proteome</keyword>
<dbReference type="PANTHER" id="PTHR30153">
    <property type="entry name" value="REPLICATIVE DNA HELICASE DNAB"/>
    <property type="match status" value="1"/>
</dbReference>
<reference evidence="2 3" key="1">
    <citation type="submission" date="2019-07" db="EMBL/GenBank/DDBJ databases">
        <title>Whole genome shotgun sequence of Terrabacter aerolatus NBRC 106305.</title>
        <authorList>
            <person name="Hosoyama A."/>
            <person name="Uohara A."/>
            <person name="Ohji S."/>
            <person name="Ichikawa N."/>
        </authorList>
    </citation>
    <scope>NUCLEOTIDE SEQUENCE [LARGE SCALE GENOMIC DNA]</scope>
    <source>
        <strain evidence="2 3">NBRC 106305</strain>
    </source>
</reference>
<dbReference type="GO" id="GO:0006260">
    <property type="term" value="P:DNA replication"/>
    <property type="evidence" value="ECO:0007669"/>
    <property type="project" value="InterPro"/>
</dbReference>
<name>A0A512CY49_9MICO</name>
<dbReference type="PANTHER" id="PTHR30153:SF2">
    <property type="entry name" value="REPLICATIVE DNA HELICASE"/>
    <property type="match status" value="1"/>
</dbReference>
<gene>
    <name evidence="2" type="ORF">TAE01_07500</name>
</gene>
<dbReference type="EMBL" id="BJYX01000002">
    <property type="protein sequence ID" value="GEO28940.1"/>
    <property type="molecule type" value="Genomic_DNA"/>
</dbReference>
<accession>A0A512CY49</accession>
<dbReference type="Proteomes" id="UP000321534">
    <property type="component" value="Unassembled WGS sequence"/>
</dbReference>
<evidence type="ECO:0000259" key="1">
    <source>
        <dbReference type="PROSITE" id="PS51199"/>
    </source>
</evidence>
<feature type="domain" description="SF4 helicase" evidence="1">
    <location>
        <begin position="31"/>
        <end position="326"/>
    </location>
</feature>
<dbReference type="RefSeq" id="WP_147063509.1">
    <property type="nucleotide sequence ID" value="NZ_BAAARO010000021.1"/>
</dbReference>
<dbReference type="InterPro" id="IPR027417">
    <property type="entry name" value="P-loop_NTPase"/>
</dbReference>
<dbReference type="Gene3D" id="3.40.50.300">
    <property type="entry name" value="P-loop containing nucleotide triphosphate hydrolases"/>
    <property type="match status" value="1"/>
</dbReference>
<dbReference type="GO" id="GO:0005829">
    <property type="term" value="C:cytosol"/>
    <property type="evidence" value="ECO:0007669"/>
    <property type="project" value="TreeGrafter"/>
</dbReference>
<dbReference type="OrthoDB" id="4836904at2"/>